<protein>
    <recommendedName>
        <fullName evidence="1">4Fe-4S ferredoxin-type domain-containing protein</fullName>
    </recommendedName>
</protein>
<dbReference type="InterPro" id="IPR036941">
    <property type="entry name" value="Rcpt_L-dom_sf"/>
</dbReference>
<sequence length="195" mass="21705">MKAACPEVCYTLSDIVYRFFIFVQTFYFYSHVTLTSSPCVSLSIPVCPQQCKLACTDKGECCHSQCLGGCSKPNDDMACSACIHYNHEGRCVPDCPNGTFMFEGWRCITIRECSEVHLSNDNLFVIHNRECMNDCPSGFTRSDTDRMLCIACNGLCDKFCRSPVIDSVDAAQSLKECTVIEGNLVINIRSGSECF</sequence>
<dbReference type="InterPro" id="IPR006212">
    <property type="entry name" value="Furin_repeat"/>
</dbReference>
<dbReference type="InterPro" id="IPR006211">
    <property type="entry name" value="Furin-like_Cys-rich_dom"/>
</dbReference>
<organism evidence="2 3">
    <name type="scientific">Ameca splendens</name>
    <dbReference type="NCBI Taxonomy" id="208324"/>
    <lineage>
        <taxon>Eukaryota</taxon>
        <taxon>Metazoa</taxon>
        <taxon>Chordata</taxon>
        <taxon>Craniata</taxon>
        <taxon>Vertebrata</taxon>
        <taxon>Euteleostomi</taxon>
        <taxon>Actinopterygii</taxon>
        <taxon>Neopterygii</taxon>
        <taxon>Teleostei</taxon>
        <taxon>Neoteleostei</taxon>
        <taxon>Acanthomorphata</taxon>
        <taxon>Ovalentaria</taxon>
        <taxon>Atherinomorphae</taxon>
        <taxon>Cyprinodontiformes</taxon>
        <taxon>Goodeidae</taxon>
        <taxon>Ameca</taxon>
    </lineage>
</organism>
<gene>
    <name evidence="2" type="ORF">AMECASPLE_029430</name>
</gene>
<name>A0ABV0Y6B0_9TELE</name>
<reference evidence="2 3" key="1">
    <citation type="submission" date="2021-06" db="EMBL/GenBank/DDBJ databases">
        <authorList>
            <person name="Palmer J.M."/>
        </authorList>
    </citation>
    <scope>NUCLEOTIDE SEQUENCE [LARGE SCALE GENOMIC DNA]</scope>
    <source>
        <strain evidence="2 3">AS_MEX2019</strain>
        <tissue evidence="2">Muscle</tissue>
    </source>
</reference>
<dbReference type="CDD" id="cd00064">
    <property type="entry name" value="FU"/>
    <property type="match status" value="1"/>
</dbReference>
<evidence type="ECO:0000313" key="2">
    <source>
        <dbReference type="EMBL" id="MEQ2289081.1"/>
    </source>
</evidence>
<dbReference type="InterPro" id="IPR017896">
    <property type="entry name" value="4Fe4S_Fe-S-bd"/>
</dbReference>
<comment type="caution">
    <text evidence="2">The sequence shown here is derived from an EMBL/GenBank/DDBJ whole genome shotgun (WGS) entry which is preliminary data.</text>
</comment>
<dbReference type="InterPro" id="IPR009030">
    <property type="entry name" value="Growth_fac_rcpt_cys_sf"/>
</dbReference>
<dbReference type="PROSITE" id="PS51379">
    <property type="entry name" value="4FE4S_FER_2"/>
    <property type="match status" value="1"/>
</dbReference>
<evidence type="ECO:0000259" key="1">
    <source>
        <dbReference type="PROSITE" id="PS51379"/>
    </source>
</evidence>
<keyword evidence="3" id="KW-1185">Reference proteome</keyword>
<dbReference type="EMBL" id="JAHRIP010022176">
    <property type="protein sequence ID" value="MEQ2289081.1"/>
    <property type="molecule type" value="Genomic_DNA"/>
</dbReference>
<feature type="domain" description="4Fe-4S ferredoxin-type" evidence="1">
    <location>
        <begin position="138"/>
        <end position="170"/>
    </location>
</feature>
<dbReference type="Pfam" id="PF00757">
    <property type="entry name" value="Furin-like"/>
    <property type="match status" value="1"/>
</dbReference>
<dbReference type="SUPFAM" id="SSF52058">
    <property type="entry name" value="L domain-like"/>
    <property type="match status" value="1"/>
</dbReference>
<dbReference type="Proteomes" id="UP001469553">
    <property type="component" value="Unassembled WGS sequence"/>
</dbReference>
<evidence type="ECO:0000313" key="3">
    <source>
        <dbReference type="Proteomes" id="UP001469553"/>
    </source>
</evidence>
<proteinExistence type="predicted"/>
<dbReference type="SMART" id="SM00261">
    <property type="entry name" value="FU"/>
    <property type="match status" value="1"/>
</dbReference>
<dbReference type="SUPFAM" id="SSF57184">
    <property type="entry name" value="Growth factor receptor domain"/>
    <property type="match status" value="1"/>
</dbReference>
<accession>A0ABV0Y6B0</accession>
<dbReference type="Gene3D" id="3.80.20.20">
    <property type="entry name" value="Receptor L-domain"/>
    <property type="match status" value="2"/>
</dbReference>
<dbReference type="Gene3D" id="2.10.220.10">
    <property type="entry name" value="Hormone Receptor, Insulin-like Growth Factor Receptor 1, Chain A, domain 2"/>
    <property type="match status" value="1"/>
</dbReference>